<dbReference type="GO" id="GO:0042910">
    <property type="term" value="F:xenobiotic transmembrane transporter activity"/>
    <property type="evidence" value="ECO:0007669"/>
    <property type="project" value="InterPro"/>
</dbReference>
<comment type="similarity">
    <text evidence="2">Belongs to the multi antimicrobial extrusion (MATE) (TC 2.A.66.1) family.</text>
</comment>
<dbReference type="GO" id="GO:0015297">
    <property type="term" value="F:antiporter activity"/>
    <property type="evidence" value="ECO:0007669"/>
    <property type="project" value="InterPro"/>
</dbReference>
<dbReference type="CDD" id="cd13132">
    <property type="entry name" value="MATE_eukaryotic"/>
    <property type="match status" value="1"/>
</dbReference>
<comment type="caution">
    <text evidence="8">The sequence shown here is derived from an EMBL/GenBank/DDBJ whole genome shotgun (WGS) entry which is preliminary data.</text>
</comment>
<evidence type="ECO:0008006" key="10">
    <source>
        <dbReference type="Google" id="ProtNLM"/>
    </source>
</evidence>
<feature type="transmembrane region" description="Helical" evidence="7">
    <location>
        <begin position="579"/>
        <end position="604"/>
    </location>
</feature>
<feature type="non-terminal residue" evidence="8">
    <location>
        <position position="1"/>
    </location>
</feature>
<feature type="transmembrane region" description="Helical" evidence="7">
    <location>
        <begin position="641"/>
        <end position="660"/>
    </location>
</feature>
<feature type="transmembrane region" description="Helical" evidence="7">
    <location>
        <begin position="386"/>
        <end position="408"/>
    </location>
</feature>
<reference evidence="8 9" key="1">
    <citation type="submission" date="2015-03" db="EMBL/GenBank/DDBJ databases">
        <authorList>
            <person name="Radwan O."/>
            <person name="Al-Naeli F.A."/>
            <person name="Rendon G.A."/>
            <person name="Fields C."/>
        </authorList>
    </citation>
    <scope>NUCLEOTIDE SEQUENCE [LARGE SCALE GENOMIC DNA]</scope>
    <source>
        <strain evidence="8">CR-DP1</strain>
    </source>
</reference>
<name>A0A0F4ZI31_9PEZI</name>
<evidence type="ECO:0000313" key="8">
    <source>
        <dbReference type="EMBL" id="KKA29865.1"/>
    </source>
</evidence>
<evidence type="ECO:0000256" key="1">
    <source>
        <dbReference type="ARBA" id="ARBA00004141"/>
    </source>
</evidence>
<dbReference type="PANTHER" id="PTHR11206">
    <property type="entry name" value="MULTIDRUG RESISTANCE PROTEIN"/>
    <property type="match status" value="1"/>
</dbReference>
<evidence type="ECO:0000256" key="4">
    <source>
        <dbReference type="ARBA" id="ARBA00022989"/>
    </source>
</evidence>
<protein>
    <recommendedName>
        <fullName evidence="10">MATE efflux family protein</fullName>
    </recommendedName>
</protein>
<feature type="transmembrane region" description="Helical" evidence="7">
    <location>
        <begin position="616"/>
        <end position="635"/>
    </location>
</feature>
<feature type="transmembrane region" description="Helical" evidence="7">
    <location>
        <begin position="6"/>
        <end position="26"/>
    </location>
</feature>
<dbReference type="NCBIfam" id="TIGR00797">
    <property type="entry name" value="matE"/>
    <property type="match status" value="1"/>
</dbReference>
<feature type="transmembrane region" description="Helical" evidence="7">
    <location>
        <begin position="353"/>
        <end position="374"/>
    </location>
</feature>
<proteinExistence type="inferred from homology"/>
<dbReference type="InterPro" id="IPR002528">
    <property type="entry name" value="MATE_fam"/>
</dbReference>
<feature type="region of interest" description="Disordered" evidence="6">
    <location>
        <begin position="102"/>
        <end position="138"/>
    </location>
</feature>
<dbReference type="EMBL" id="LAEV01000658">
    <property type="protein sequence ID" value="KKA29865.1"/>
    <property type="molecule type" value="Genomic_DNA"/>
</dbReference>
<dbReference type="AlphaFoldDB" id="A0A0F4ZI31"/>
<evidence type="ECO:0000256" key="5">
    <source>
        <dbReference type="ARBA" id="ARBA00023136"/>
    </source>
</evidence>
<keyword evidence="3 7" id="KW-0812">Transmembrane</keyword>
<comment type="subcellular location">
    <subcellularLocation>
        <location evidence="1">Membrane</location>
        <topology evidence="1">Multi-pass membrane protein</topology>
    </subcellularLocation>
</comment>
<evidence type="ECO:0000256" key="2">
    <source>
        <dbReference type="ARBA" id="ARBA00010199"/>
    </source>
</evidence>
<evidence type="ECO:0000256" key="3">
    <source>
        <dbReference type="ARBA" id="ARBA00022692"/>
    </source>
</evidence>
<feature type="transmembrane region" description="Helical" evidence="7">
    <location>
        <begin position="279"/>
        <end position="302"/>
    </location>
</feature>
<evidence type="ECO:0000256" key="6">
    <source>
        <dbReference type="SAM" id="MobiDB-lite"/>
    </source>
</evidence>
<keyword evidence="9" id="KW-1185">Reference proteome</keyword>
<organism evidence="8 9">
    <name type="scientific">Thielaviopsis punctulata</name>
    <dbReference type="NCBI Taxonomy" id="72032"/>
    <lineage>
        <taxon>Eukaryota</taxon>
        <taxon>Fungi</taxon>
        <taxon>Dikarya</taxon>
        <taxon>Ascomycota</taxon>
        <taxon>Pezizomycotina</taxon>
        <taxon>Sordariomycetes</taxon>
        <taxon>Hypocreomycetidae</taxon>
        <taxon>Microascales</taxon>
        <taxon>Ceratocystidaceae</taxon>
        <taxon>Thielaviopsis</taxon>
    </lineage>
</organism>
<feature type="transmembrane region" description="Helical" evidence="7">
    <location>
        <begin position="461"/>
        <end position="486"/>
    </location>
</feature>
<feature type="region of interest" description="Disordered" evidence="6">
    <location>
        <begin position="65"/>
        <end position="88"/>
    </location>
</feature>
<keyword evidence="4 7" id="KW-1133">Transmembrane helix</keyword>
<accession>A0A0F4ZI31</accession>
<sequence length="678" mass="73884">LSYPALYLLVHHHTLFLAILISHFHLQKIFTTDNRSPLYTAPAPSYSHPTMPYKPELIVASDLQACTHSPPPSPRPDDPGHPMYRRPSGIAYGAERPSLLPIPEVGGDPALSRSERAQSRAAEASMLRDNHLLPPKHGAVTKGRLRRLYDAVFSTKVRDGRKYEPVAARRRADETTGLLAGTTGSSLYGAGESAVADDDEDLAGADTGSTSPDIEGIGEQWEAAVQAGSLQSTWQRETKTVLRYSLPLTGTFLLQYSINVASVFAVGRLGKEELGAVSIANMTAVISCYSIFIGLSTSLDTLCAQAFGSGHKHLVGLQFQRMAYFLLLLFIPIALFWWNAHHALQYVVPEKETAALAGTYLRILILGGPAAAIWEAGKRFVQSQGIFHATTYILMIAAPVNITCNYFFVWHLGWGFVGAPIAIVITQNMLPLLLFLYVYFIDGRQCWGGFSWRALDNWVPMIKLAIPGLIMLEAEYVAFEILVFAATQFGPYDLAAQGVMATLTSTTYQIPFSISVAGSMRVANLIGAKLIQPARMAAKVTIAVECFVALLNFAVLMGFRHSIAYLLTQDEKVVEISAAVMPVLATMQLADAMAAGAHGLLRGIGQQHIGSYTNLIAYYAIGLPISFFTAFGLGWKLYGMWFGVSIGLVLVAVVEYAYLFSSDWERAANEAESRNNAG</sequence>
<dbReference type="GO" id="GO:1990961">
    <property type="term" value="P:xenobiotic detoxification by transmembrane export across the plasma membrane"/>
    <property type="evidence" value="ECO:0007669"/>
    <property type="project" value="InterPro"/>
</dbReference>
<gene>
    <name evidence="8" type="ORF">TD95_000412</name>
</gene>
<dbReference type="Proteomes" id="UP000033483">
    <property type="component" value="Unassembled WGS sequence"/>
</dbReference>
<feature type="transmembrane region" description="Helical" evidence="7">
    <location>
        <begin position="540"/>
        <end position="559"/>
    </location>
</feature>
<feature type="transmembrane region" description="Helical" evidence="7">
    <location>
        <begin position="244"/>
        <end position="267"/>
    </location>
</feature>
<feature type="transmembrane region" description="Helical" evidence="7">
    <location>
        <begin position="414"/>
        <end position="440"/>
    </location>
</feature>
<dbReference type="InterPro" id="IPR045069">
    <property type="entry name" value="MATE_euk"/>
</dbReference>
<dbReference type="Pfam" id="PF01554">
    <property type="entry name" value="MatE"/>
    <property type="match status" value="2"/>
</dbReference>
<dbReference type="OrthoDB" id="2126698at2759"/>
<dbReference type="GO" id="GO:0016020">
    <property type="term" value="C:membrane"/>
    <property type="evidence" value="ECO:0007669"/>
    <property type="project" value="UniProtKB-SubCell"/>
</dbReference>
<evidence type="ECO:0000256" key="7">
    <source>
        <dbReference type="SAM" id="Phobius"/>
    </source>
</evidence>
<feature type="transmembrane region" description="Helical" evidence="7">
    <location>
        <begin position="323"/>
        <end position="341"/>
    </location>
</feature>
<evidence type="ECO:0000313" key="9">
    <source>
        <dbReference type="Proteomes" id="UP000033483"/>
    </source>
</evidence>
<keyword evidence="5 7" id="KW-0472">Membrane</keyword>